<dbReference type="PROSITE" id="PS00109">
    <property type="entry name" value="PROTEIN_KINASE_TYR"/>
    <property type="match status" value="1"/>
</dbReference>
<dbReference type="GO" id="GO:0005524">
    <property type="term" value="F:ATP binding"/>
    <property type="evidence" value="ECO:0007669"/>
    <property type="project" value="InterPro"/>
</dbReference>
<dbReference type="PANTHER" id="PTHR44167">
    <property type="entry name" value="OVARIAN-SPECIFIC SERINE/THREONINE-PROTEIN KINASE LOK-RELATED"/>
    <property type="match status" value="1"/>
</dbReference>
<organism evidence="4">
    <name type="scientific">hydrothermal vent metagenome</name>
    <dbReference type="NCBI Taxonomy" id="652676"/>
    <lineage>
        <taxon>unclassified sequences</taxon>
        <taxon>metagenomes</taxon>
        <taxon>ecological metagenomes</taxon>
    </lineage>
</organism>
<dbReference type="PROSITE" id="PS50965">
    <property type="entry name" value="NERD"/>
    <property type="match status" value="1"/>
</dbReference>
<gene>
    <name evidence="4" type="ORF">MNBD_BACTEROID07-35</name>
</gene>
<dbReference type="InterPro" id="IPR011009">
    <property type="entry name" value="Kinase-like_dom_sf"/>
</dbReference>
<feature type="domain" description="NERD" evidence="3">
    <location>
        <begin position="175"/>
        <end position="287"/>
    </location>
</feature>
<dbReference type="Gene3D" id="1.10.510.10">
    <property type="entry name" value="Transferase(Phosphotransferase) domain 1"/>
    <property type="match status" value="1"/>
</dbReference>
<dbReference type="InterPro" id="IPR000719">
    <property type="entry name" value="Prot_kinase_dom"/>
</dbReference>
<sequence>MPVLHPIKNINDFCELVGGIRTGKHKGVVRPHKYLLLLTLLNLIEKGVGNHFIFNNELVSEFRNVCENFSFNPKIILLEHPYYHLISSPWWHHCIKKGKENKYNYYIDNKKRFIPNRIKETIDFSYLSDELFVFLSDKNNRKKAIDYLKEKTQEISQKSNLTPANSSPRALKIPSKFPYEQQALQAIVPPLEKKAQFVSNFELYVSGTNEYLECDLVAICSSCITIIELKHWGGEIEILPNNWQANGQYRQDPHKANNYKCKVLKSYLEKEFPYFDIPWVDSVVVLTNPDAIVHNESHPKKATKNPTFAGTDALVKYLNYRISTEPKVLGPNDRKKIADQLWDLTEGPKKKGLKIPGYDILENITQSSERLEFLARIQGLELQTIKRLRVFVTDPTLPADARERQRNRAQTTLRALDQVSNHPNLIRVEPVPNDENLVIEVSDWSDEGTLADVLDRKKREGSKFSVDEAVKIIQGIVAGLSVLHKETVVHRDLRPENILMDGNVPVLMNFDYTYIPDDHGSEYTVLPDSKTLAASPFLAPELYIDGQFSEATDLFSVGVIFYTLLCGKPPFANSMELLDVQNGLTEENISCLQKIGANQAILTLIQSLIRLDRTDRPQEAADIEQQVQELLTKPKEEKPRSTNEPLQPGDSHDVYEIIELIGQGREAQVYSARKIGGQQVALKLFFHEIPRKRIVNEHKHLLLVQSPFILHVYGI</sequence>
<feature type="domain" description="Protein kinase" evidence="2">
    <location>
        <begin position="358"/>
        <end position="631"/>
    </location>
</feature>
<dbReference type="Gene3D" id="3.30.200.20">
    <property type="entry name" value="Phosphorylase Kinase, domain 1"/>
    <property type="match status" value="1"/>
</dbReference>
<proteinExistence type="predicted"/>
<feature type="domain" description="Protein kinase" evidence="2">
    <location>
        <begin position="655"/>
        <end position="715"/>
    </location>
</feature>
<evidence type="ECO:0000256" key="1">
    <source>
        <dbReference type="SAM" id="MobiDB-lite"/>
    </source>
</evidence>
<dbReference type="InterPro" id="IPR020635">
    <property type="entry name" value="Tyr_kinase_cat_dom"/>
</dbReference>
<feature type="region of interest" description="Disordered" evidence="1">
    <location>
        <begin position="630"/>
        <end position="650"/>
    </location>
</feature>
<dbReference type="EMBL" id="UOET01000256">
    <property type="protein sequence ID" value="VAW28570.1"/>
    <property type="molecule type" value="Genomic_DNA"/>
</dbReference>
<dbReference type="Pfam" id="PF08378">
    <property type="entry name" value="NERD"/>
    <property type="match status" value="1"/>
</dbReference>
<dbReference type="GO" id="GO:0005634">
    <property type="term" value="C:nucleus"/>
    <property type="evidence" value="ECO:0007669"/>
    <property type="project" value="TreeGrafter"/>
</dbReference>
<feature type="compositionally biased region" description="Basic and acidic residues" evidence="1">
    <location>
        <begin position="632"/>
        <end position="641"/>
    </location>
</feature>
<evidence type="ECO:0000259" key="2">
    <source>
        <dbReference type="PROSITE" id="PS50011"/>
    </source>
</evidence>
<dbReference type="PROSITE" id="PS50011">
    <property type="entry name" value="PROTEIN_KINASE_DOM"/>
    <property type="match status" value="2"/>
</dbReference>
<feature type="non-terminal residue" evidence="4">
    <location>
        <position position="715"/>
    </location>
</feature>
<dbReference type="GO" id="GO:0005737">
    <property type="term" value="C:cytoplasm"/>
    <property type="evidence" value="ECO:0007669"/>
    <property type="project" value="TreeGrafter"/>
</dbReference>
<reference evidence="4" key="1">
    <citation type="submission" date="2018-06" db="EMBL/GenBank/DDBJ databases">
        <authorList>
            <person name="Zhirakovskaya E."/>
        </authorList>
    </citation>
    <scope>NUCLEOTIDE SEQUENCE</scope>
</reference>
<dbReference type="GO" id="GO:0044773">
    <property type="term" value="P:mitotic DNA damage checkpoint signaling"/>
    <property type="evidence" value="ECO:0007669"/>
    <property type="project" value="TreeGrafter"/>
</dbReference>
<dbReference type="AlphaFoldDB" id="A0A3B0UHK7"/>
<evidence type="ECO:0000313" key="4">
    <source>
        <dbReference type="EMBL" id="VAW28570.1"/>
    </source>
</evidence>
<dbReference type="SUPFAM" id="SSF56112">
    <property type="entry name" value="Protein kinase-like (PK-like)"/>
    <property type="match status" value="2"/>
</dbReference>
<dbReference type="GO" id="GO:0004713">
    <property type="term" value="F:protein tyrosine kinase activity"/>
    <property type="evidence" value="ECO:0007669"/>
    <property type="project" value="InterPro"/>
</dbReference>
<evidence type="ECO:0008006" key="5">
    <source>
        <dbReference type="Google" id="ProtNLM"/>
    </source>
</evidence>
<dbReference type="PANTHER" id="PTHR44167:SF24">
    <property type="entry name" value="SERINE_THREONINE-PROTEIN KINASE CHK2"/>
    <property type="match status" value="1"/>
</dbReference>
<accession>A0A3B0UHK7</accession>
<dbReference type="GO" id="GO:0004674">
    <property type="term" value="F:protein serine/threonine kinase activity"/>
    <property type="evidence" value="ECO:0007669"/>
    <property type="project" value="TreeGrafter"/>
</dbReference>
<evidence type="ECO:0000259" key="3">
    <source>
        <dbReference type="PROSITE" id="PS50965"/>
    </source>
</evidence>
<protein>
    <recommendedName>
        <fullName evidence="5">Serine/threonine protein kinase</fullName>
    </recommendedName>
</protein>
<dbReference type="Pfam" id="PF00069">
    <property type="entry name" value="Pkinase"/>
    <property type="match status" value="1"/>
</dbReference>
<name>A0A3B0UHK7_9ZZZZ</name>
<dbReference type="InterPro" id="IPR011528">
    <property type="entry name" value="NERD"/>
</dbReference>
<dbReference type="InterPro" id="IPR008266">
    <property type="entry name" value="Tyr_kinase_AS"/>
</dbReference>
<dbReference type="SMART" id="SM00219">
    <property type="entry name" value="TyrKc"/>
    <property type="match status" value="1"/>
</dbReference>